<dbReference type="Proteomes" id="UP001605036">
    <property type="component" value="Unassembled WGS sequence"/>
</dbReference>
<keyword evidence="2" id="KW-1185">Reference proteome</keyword>
<evidence type="ECO:0008006" key="3">
    <source>
        <dbReference type="Google" id="ProtNLM"/>
    </source>
</evidence>
<dbReference type="AlphaFoldDB" id="A0ABD1XJC2"/>
<evidence type="ECO:0000313" key="2">
    <source>
        <dbReference type="Proteomes" id="UP001605036"/>
    </source>
</evidence>
<sequence length="528" mass="60840">MSYLLEEDGRKLRDEDVIMERVHSYYLELYKQPTISLADRRQQEETLTLVDTLVSEEENNRLAETPGADELEETIKSLPAGKAPGEDGLPVEADESNFQSLCRIIERFERISGAQLNLAKSVIVPFALERPPHWLQETGCKVLKPGEYITYLGCKFGVGKAEAERTKDLKEKIQRRLGRWANRFLSWTSQVLFLQHVLRAIPIYQFMGIGLHRQEYKQLEAPCRAFLWGTNSDSRPKTSLVSWESITKLKINGGLQLRPFHQVSDALKMKYVGRLMNGNQADWAQMLRFLIRQQVQNRSSIREAKTWTAEECLLLMPSISLPHSETANAIVQSWLRCRKLLRLKAHNLALPGERAMKMRVAEVPCCRCNVEEETVSHLFFECPNSLSRWRRLHERARTVKVSFQITHSLLETIDEAIRTKEKGSPLVFILFSITNAIWKDRNLLLFRGKSHNTPLLISLEQARREVKGSFNQSSSALKWQQGLQALEELKNLMNASDRAEIHTMTDELIAVDVGRYRRNPENEQTDNE</sequence>
<gene>
    <name evidence="1" type="ORF">R1flu_027437</name>
</gene>
<organism evidence="1 2">
    <name type="scientific">Riccia fluitans</name>
    <dbReference type="NCBI Taxonomy" id="41844"/>
    <lineage>
        <taxon>Eukaryota</taxon>
        <taxon>Viridiplantae</taxon>
        <taxon>Streptophyta</taxon>
        <taxon>Embryophyta</taxon>
        <taxon>Marchantiophyta</taxon>
        <taxon>Marchantiopsida</taxon>
        <taxon>Marchantiidae</taxon>
        <taxon>Marchantiales</taxon>
        <taxon>Ricciaceae</taxon>
        <taxon>Riccia</taxon>
    </lineage>
</organism>
<protein>
    <recommendedName>
        <fullName evidence="3">Reverse transcriptase zinc-binding domain-containing protein</fullName>
    </recommendedName>
</protein>
<name>A0ABD1XJC2_9MARC</name>
<accession>A0ABD1XJC2</accession>
<evidence type="ECO:0000313" key="1">
    <source>
        <dbReference type="EMBL" id="KAL2608864.1"/>
    </source>
</evidence>
<comment type="caution">
    <text evidence="1">The sequence shown here is derived from an EMBL/GenBank/DDBJ whole genome shotgun (WGS) entry which is preliminary data.</text>
</comment>
<dbReference type="PANTHER" id="PTHR33116:SF78">
    <property type="entry name" value="OS12G0587133 PROTEIN"/>
    <property type="match status" value="1"/>
</dbReference>
<dbReference type="EMBL" id="JBHFFA010000008">
    <property type="protein sequence ID" value="KAL2608864.1"/>
    <property type="molecule type" value="Genomic_DNA"/>
</dbReference>
<reference evidence="1 2" key="1">
    <citation type="submission" date="2024-09" db="EMBL/GenBank/DDBJ databases">
        <title>Chromosome-scale assembly of Riccia fluitans.</title>
        <authorList>
            <person name="Paukszto L."/>
            <person name="Sawicki J."/>
            <person name="Karawczyk K."/>
            <person name="Piernik-Szablinska J."/>
            <person name="Szczecinska M."/>
            <person name="Mazdziarz M."/>
        </authorList>
    </citation>
    <scope>NUCLEOTIDE SEQUENCE [LARGE SCALE GENOMIC DNA]</scope>
    <source>
        <strain evidence="1">Rf_01</strain>
        <tissue evidence="1">Aerial parts of the thallus</tissue>
    </source>
</reference>
<dbReference type="PANTHER" id="PTHR33116">
    <property type="entry name" value="REVERSE TRANSCRIPTASE ZINC-BINDING DOMAIN-CONTAINING PROTEIN-RELATED-RELATED"/>
    <property type="match status" value="1"/>
</dbReference>
<proteinExistence type="predicted"/>